<dbReference type="InterPro" id="IPR002575">
    <property type="entry name" value="Aminoglycoside_PTrfase"/>
</dbReference>
<dbReference type="InterPro" id="IPR051678">
    <property type="entry name" value="AGP_Transferase"/>
</dbReference>
<name>A0ABZ1CW28_9TREE</name>
<dbReference type="SUPFAM" id="SSF56112">
    <property type="entry name" value="Protein kinase-like (PK-like)"/>
    <property type="match status" value="1"/>
</dbReference>
<dbReference type="PANTHER" id="PTHR21310:SF15">
    <property type="entry name" value="AMINOGLYCOSIDE PHOSPHOTRANSFERASE DOMAIN-CONTAINING PROTEIN"/>
    <property type="match status" value="1"/>
</dbReference>
<dbReference type="Pfam" id="PF01636">
    <property type="entry name" value="APH"/>
    <property type="match status" value="1"/>
</dbReference>
<dbReference type="PANTHER" id="PTHR21310">
    <property type="entry name" value="AMINOGLYCOSIDE PHOSPHOTRANSFERASE-RELATED-RELATED"/>
    <property type="match status" value="1"/>
</dbReference>
<feature type="domain" description="Aminoglycoside phosphotransferase" evidence="1">
    <location>
        <begin position="136"/>
        <end position="357"/>
    </location>
</feature>
<dbReference type="Proteomes" id="UP001329825">
    <property type="component" value="Chromosome 3"/>
</dbReference>
<evidence type="ECO:0000313" key="2">
    <source>
        <dbReference type="EMBL" id="WRT65964.1"/>
    </source>
</evidence>
<organism evidence="2 3">
    <name type="scientific">Kwoniella shivajii</name>
    <dbReference type="NCBI Taxonomy" id="564305"/>
    <lineage>
        <taxon>Eukaryota</taxon>
        <taxon>Fungi</taxon>
        <taxon>Dikarya</taxon>
        <taxon>Basidiomycota</taxon>
        <taxon>Agaricomycotina</taxon>
        <taxon>Tremellomycetes</taxon>
        <taxon>Tremellales</taxon>
        <taxon>Cryptococcaceae</taxon>
        <taxon>Kwoniella</taxon>
    </lineage>
</organism>
<evidence type="ECO:0000259" key="1">
    <source>
        <dbReference type="Pfam" id="PF01636"/>
    </source>
</evidence>
<reference evidence="2 3" key="1">
    <citation type="submission" date="2024-01" db="EMBL/GenBank/DDBJ databases">
        <title>Comparative genomics of Cryptococcus and Kwoniella reveals pathogenesis evolution and contrasting modes of karyotype evolution via chromosome fusion or intercentromeric recombination.</title>
        <authorList>
            <person name="Coelho M.A."/>
            <person name="David-Palma M."/>
            <person name="Shea T."/>
            <person name="Bowers K."/>
            <person name="McGinley-Smith S."/>
            <person name="Mohammad A.W."/>
            <person name="Gnirke A."/>
            <person name="Yurkov A.M."/>
            <person name="Nowrousian M."/>
            <person name="Sun S."/>
            <person name="Cuomo C.A."/>
            <person name="Heitman J."/>
        </authorList>
    </citation>
    <scope>NUCLEOTIDE SEQUENCE [LARGE SCALE GENOMIC DNA]</scope>
    <source>
        <strain evidence="2">CBS 11374</strain>
    </source>
</reference>
<dbReference type="EMBL" id="CP141883">
    <property type="protein sequence ID" value="WRT65964.1"/>
    <property type="molecule type" value="Genomic_DNA"/>
</dbReference>
<accession>A0ABZ1CW28</accession>
<keyword evidence="3" id="KW-1185">Reference proteome</keyword>
<proteinExistence type="predicted"/>
<protein>
    <recommendedName>
        <fullName evidence="1">Aminoglycoside phosphotransferase domain-containing protein</fullName>
    </recommendedName>
</protein>
<dbReference type="GeneID" id="87955046"/>
<dbReference type="RefSeq" id="XP_062790704.1">
    <property type="nucleotide sequence ID" value="XM_062934653.1"/>
</dbReference>
<dbReference type="InterPro" id="IPR011009">
    <property type="entry name" value="Kinase-like_dom_sf"/>
</dbReference>
<sequence length="494" mass="57817">MPELIEWPCDVPGCQNFVCEQGAICYMCFEVRCDEHDKSPLHACREPQTNAERQQRKNNTKKRYLGILLSKVEEYKHEIIKDAERHGLGQCELVLPTDTEEFFESSRASGFNIHFPLNWQDGTKWLLRVRQDLGHRLPRQVRELSIRSEVTTLSILQDNGIPVPAAWLPAYIGTDEEDPHSEPPFDYFFYEFLEGKTWTIPKHPWYAMDLPQDTLSHFIEGYAKHQIQMSLIQLPVKQIGCLQPSKLTETVEAGPIIARGTFQNSKPPYLLGPFSTQRDRYLAHIDATLRYIILGAVSRYDCLDAYLWHLELRELVSHSDVLAQPIEEVHIKHDDEKGDHLMWDEEGNIVGILDWEWAYTTTKGEAFAAPYIFYEDIDYITADNIMTKEEQLLIDCYERHSRPDLADCVRGGRLYQRLRHIGQYADHNWKRGFREPFGPNPAPNFHPPKYDVDWRVYMMKRYTDDVGLADIMQRSRCTIEKSEEEARKWHQEKE</sequence>
<gene>
    <name evidence="2" type="ORF">IL334_002915</name>
</gene>
<evidence type="ECO:0000313" key="3">
    <source>
        <dbReference type="Proteomes" id="UP001329825"/>
    </source>
</evidence>